<dbReference type="InterPro" id="IPR018203">
    <property type="entry name" value="GDP_dissociation_inhibitor"/>
</dbReference>
<dbReference type="SUPFAM" id="SSF51905">
    <property type="entry name" value="FAD/NAD(P)-binding domain"/>
    <property type="match status" value="1"/>
</dbReference>
<evidence type="ECO:0000313" key="3">
    <source>
        <dbReference type="Proteomes" id="UP001370758"/>
    </source>
</evidence>
<name>A0AAV9WNX2_9PEZI</name>
<dbReference type="PANTHER" id="PTHR11787">
    <property type="entry name" value="RAB GDP-DISSOCIATION INHIBITOR"/>
    <property type="match status" value="1"/>
</dbReference>
<proteinExistence type="inferred from homology"/>
<dbReference type="EMBL" id="JAVHJL010000001">
    <property type="protein sequence ID" value="KAK6511987.1"/>
    <property type="molecule type" value="Genomic_DNA"/>
</dbReference>
<reference evidence="2 3" key="1">
    <citation type="submission" date="2023-08" db="EMBL/GenBank/DDBJ databases">
        <authorList>
            <person name="Palmer J.M."/>
        </authorList>
    </citation>
    <scope>NUCLEOTIDE SEQUENCE [LARGE SCALE GENOMIC DNA]</scope>
    <source>
        <strain evidence="2 3">TWF481</strain>
    </source>
</reference>
<comment type="similarity">
    <text evidence="1">Belongs to the Rab GDI family.</text>
</comment>
<dbReference type="GO" id="GO:0016192">
    <property type="term" value="P:vesicle-mediated transport"/>
    <property type="evidence" value="ECO:0007669"/>
    <property type="project" value="TreeGrafter"/>
</dbReference>
<dbReference type="PANTHER" id="PTHR11787:SF4">
    <property type="entry name" value="CHM, RAB ESCORT PROTEIN 1"/>
    <property type="match status" value="1"/>
</dbReference>
<dbReference type="GO" id="GO:0005968">
    <property type="term" value="C:Rab-protein geranylgeranyltransferase complex"/>
    <property type="evidence" value="ECO:0007669"/>
    <property type="project" value="TreeGrafter"/>
</dbReference>
<protein>
    <submittedName>
        <fullName evidence="2">Rab proteins geranylgeranyltransferase component A</fullName>
    </submittedName>
</protein>
<dbReference type="PRINTS" id="PR00894">
    <property type="entry name" value="YEASTMRS6P"/>
</dbReference>
<comment type="caution">
    <text evidence="2">The sequence shown here is derived from an EMBL/GenBank/DDBJ whole genome shotgun (WGS) entry which is preliminary data.</text>
</comment>
<dbReference type="Proteomes" id="UP001370758">
    <property type="component" value="Unassembled WGS sequence"/>
</dbReference>
<sequence length="524" mass="56806">MSIEALDQTVWDTVITGTGLRESLLAAALARAGKKVLHLDRNPFYGDEYAALSLDELEAWAQDAKIRPSHIESVQYRTHPVPENLGLKKSRSYTLSLSPGILYAASPILSLLVKGNLHESLEFLKVGGWFVYDAVTVSSDPLKRVPNSREDIFNDKTLDPRTKRVVVRALKSMVGLEGGGSETGSTLDNVSLQQYLERPPFRLPSSIIAAFTSLTLSHNRPNEIPFDEAERKIKRHFDSLGRFGAGFSAVIGRYGSGSELVQVLCRAAAVTGNAVYVLANGIVEIQEADPASGSTLTTPTQPTEQAIRLCLNSGDLIQTRHIVGTSSNLPTEASSIQSSSGNTGVWMSIYVVSSSLKQTLRTDDPPTAAGAIIYIPAESIQIDNCSNINPIYVAVHGSDTGECPEGQSVLYVSMKDTGSNEVELLDAAVKSLLQNLSPEEDITNSTPGHILLSVSFRTLVDLAPSTPKFRDNVHVLPRHAPMIETPDFLVEQTMEIYEKIVGSRVGFLEKASSQEPETPEEMSG</sequence>
<evidence type="ECO:0000313" key="2">
    <source>
        <dbReference type="EMBL" id="KAK6511987.1"/>
    </source>
</evidence>
<evidence type="ECO:0000256" key="1">
    <source>
        <dbReference type="ARBA" id="ARBA00005593"/>
    </source>
</evidence>
<dbReference type="GO" id="GO:0005829">
    <property type="term" value="C:cytosol"/>
    <property type="evidence" value="ECO:0007669"/>
    <property type="project" value="TreeGrafter"/>
</dbReference>
<gene>
    <name evidence="2" type="primary">MRS6</name>
    <name evidence="2" type="ORF">TWF481_000884</name>
</gene>
<dbReference type="InterPro" id="IPR036188">
    <property type="entry name" value="FAD/NAD-bd_sf"/>
</dbReference>
<dbReference type="GO" id="GO:0005092">
    <property type="term" value="F:GDP-dissociation inhibitor activity"/>
    <property type="evidence" value="ECO:0007669"/>
    <property type="project" value="InterPro"/>
</dbReference>
<dbReference type="AlphaFoldDB" id="A0AAV9WNX2"/>
<dbReference type="GO" id="GO:0007264">
    <property type="term" value="P:small GTPase-mediated signal transduction"/>
    <property type="evidence" value="ECO:0007669"/>
    <property type="project" value="InterPro"/>
</dbReference>
<dbReference type="Gene3D" id="3.50.50.60">
    <property type="entry name" value="FAD/NAD(P)-binding domain"/>
    <property type="match status" value="1"/>
</dbReference>
<dbReference type="Gene3D" id="3.30.519.10">
    <property type="entry name" value="Guanine Nucleotide Dissociation Inhibitor, domain 2"/>
    <property type="match status" value="1"/>
</dbReference>
<organism evidence="2 3">
    <name type="scientific">Arthrobotrys musiformis</name>
    <dbReference type="NCBI Taxonomy" id="47236"/>
    <lineage>
        <taxon>Eukaryota</taxon>
        <taxon>Fungi</taxon>
        <taxon>Dikarya</taxon>
        <taxon>Ascomycota</taxon>
        <taxon>Pezizomycotina</taxon>
        <taxon>Orbiliomycetes</taxon>
        <taxon>Orbiliales</taxon>
        <taxon>Orbiliaceae</taxon>
        <taxon>Arthrobotrys</taxon>
    </lineage>
</organism>
<dbReference type="Gene3D" id="1.10.405.10">
    <property type="entry name" value="Guanine Nucleotide Dissociation Inhibitor, domain 1"/>
    <property type="match status" value="1"/>
</dbReference>
<dbReference type="GO" id="GO:0005634">
    <property type="term" value="C:nucleus"/>
    <property type="evidence" value="ECO:0007669"/>
    <property type="project" value="TreeGrafter"/>
</dbReference>
<dbReference type="PRINTS" id="PR00891">
    <property type="entry name" value="RABGDIREP"/>
</dbReference>
<accession>A0AAV9WNX2</accession>
<dbReference type="Pfam" id="PF00996">
    <property type="entry name" value="GDI"/>
    <property type="match status" value="1"/>
</dbReference>
<keyword evidence="3" id="KW-1185">Reference proteome</keyword>
<dbReference type="SUPFAM" id="SSF54373">
    <property type="entry name" value="FAD-linked reductases, C-terminal domain"/>
    <property type="match status" value="1"/>
</dbReference>
<dbReference type="InterPro" id="IPR017230">
    <property type="entry name" value="Mrs6"/>
</dbReference>